<evidence type="ECO:0000256" key="1">
    <source>
        <dbReference type="SAM" id="Phobius"/>
    </source>
</evidence>
<feature type="signal peptide" evidence="2">
    <location>
        <begin position="1"/>
        <end position="17"/>
    </location>
</feature>
<feature type="non-terminal residue" evidence="3">
    <location>
        <position position="1"/>
    </location>
</feature>
<accession>A0A371HJA1</accession>
<protein>
    <submittedName>
        <fullName evidence="3">Uncharacterized protein</fullName>
    </submittedName>
</protein>
<proteinExistence type="predicted"/>
<comment type="caution">
    <text evidence="3">The sequence shown here is derived from an EMBL/GenBank/DDBJ whole genome shotgun (WGS) entry which is preliminary data.</text>
</comment>
<evidence type="ECO:0000313" key="4">
    <source>
        <dbReference type="Proteomes" id="UP000257109"/>
    </source>
</evidence>
<feature type="transmembrane region" description="Helical" evidence="1">
    <location>
        <begin position="27"/>
        <end position="51"/>
    </location>
</feature>
<reference evidence="3" key="1">
    <citation type="submission" date="2018-05" db="EMBL/GenBank/DDBJ databases">
        <title>Draft genome of Mucuna pruriens seed.</title>
        <authorList>
            <person name="Nnadi N.E."/>
            <person name="Vos R."/>
            <person name="Hasami M.H."/>
            <person name="Devisetty U.K."/>
            <person name="Aguiy J.C."/>
        </authorList>
    </citation>
    <scope>NUCLEOTIDE SEQUENCE [LARGE SCALE GENOMIC DNA]</scope>
    <source>
        <strain evidence="3">JCA_2017</strain>
    </source>
</reference>
<organism evidence="3 4">
    <name type="scientific">Mucuna pruriens</name>
    <name type="common">Velvet bean</name>
    <name type="synonym">Dolichos pruriens</name>
    <dbReference type="NCBI Taxonomy" id="157652"/>
    <lineage>
        <taxon>Eukaryota</taxon>
        <taxon>Viridiplantae</taxon>
        <taxon>Streptophyta</taxon>
        <taxon>Embryophyta</taxon>
        <taxon>Tracheophyta</taxon>
        <taxon>Spermatophyta</taxon>
        <taxon>Magnoliopsida</taxon>
        <taxon>eudicotyledons</taxon>
        <taxon>Gunneridae</taxon>
        <taxon>Pentapetalae</taxon>
        <taxon>rosids</taxon>
        <taxon>fabids</taxon>
        <taxon>Fabales</taxon>
        <taxon>Fabaceae</taxon>
        <taxon>Papilionoideae</taxon>
        <taxon>50 kb inversion clade</taxon>
        <taxon>NPAAA clade</taxon>
        <taxon>indigoferoid/millettioid clade</taxon>
        <taxon>Phaseoleae</taxon>
        <taxon>Mucuna</taxon>
    </lineage>
</organism>
<keyword evidence="1" id="KW-0472">Membrane</keyword>
<feature type="chain" id="PRO_5016664202" evidence="2">
    <location>
        <begin position="18"/>
        <end position="102"/>
    </location>
</feature>
<keyword evidence="4" id="KW-1185">Reference proteome</keyword>
<dbReference type="EMBL" id="QJKJ01002441">
    <property type="protein sequence ID" value="RDY02877.1"/>
    <property type="molecule type" value="Genomic_DNA"/>
</dbReference>
<keyword evidence="1" id="KW-1133">Transmembrane helix</keyword>
<dbReference type="AlphaFoldDB" id="A0A371HJA1"/>
<keyword evidence="1" id="KW-0812">Transmembrane</keyword>
<name>A0A371HJA1_MUCPR</name>
<keyword evidence="2" id="KW-0732">Signal</keyword>
<dbReference type="Proteomes" id="UP000257109">
    <property type="component" value="Unassembled WGS sequence"/>
</dbReference>
<evidence type="ECO:0000313" key="3">
    <source>
        <dbReference type="EMBL" id="RDY02877.1"/>
    </source>
</evidence>
<evidence type="ECO:0000256" key="2">
    <source>
        <dbReference type="SAM" id="SignalP"/>
    </source>
</evidence>
<gene>
    <name evidence="3" type="ORF">CR513_13616</name>
</gene>
<sequence>MSLSFLIVFFFLRPLLCCSPSSVLVPLVLVMTFCLVMINCFLRLLNVYFLGIQESKRMMRMNDKNIVLESNHTMDFCSYSFLKIYIGPQGTSGWVESAIGNK</sequence>